<feature type="transmembrane region" description="Helical" evidence="1">
    <location>
        <begin position="63"/>
        <end position="82"/>
    </location>
</feature>
<organism evidence="2 3">
    <name type="scientific">Pseudomyxococcus hansupus</name>
    <dbReference type="NCBI Taxonomy" id="1297742"/>
    <lineage>
        <taxon>Bacteria</taxon>
        <taxon>Pseudomonadati</taxon>
        <taxon>Myxococcota</taxon>
        <taxon>Myxococcia</taxon>
        <taxon>Myxococcales</taxon>
        <taxon>Cystobacterineae</taxon>
        <taxon>Myxococcaceae</taxon>
        <taxon>Pseudomyxococcus</taxon>
    </lineage>
</organism>
<dbReference type="KEGG" id="mym:A176_003110"/>
<protein>
    <recommendedName>
        <fullName evidence="4">DUF3137 domain-containing protein</fullName>
    </recommendedName>
</protein>
<feature type="transmembrane region" description="Helical" evidence="1">
    <location>
        <begin position="32"/>
        <end position="51"/>
    </location>
</feature>
<dbReference type="PATRIC" id="fig|1297742.4.peg.3137"/>
<keyword evidence="1" id="KW-1133">Transmembrane helix</keyword>
<keyword evidence="3" id="KW-1185">Reference proteome</keyword>
<accession>A0A0H4WX53</accession>
<name>A0A0H4WX53_9BACT</name>
<evidence type="ECO:0000313" key="2">
    <source>
        <dbReference type="EMBL" id="AKQ66198.1"/>
    </source>
</evidence>
<sequence>MSTESKDAATAHGSRPVRKDVLPFDGTLSETAVEFMAGYGALMFLVAQLLPALDGKALDLKRVALAVLALPVGLYCIAWGRARRLKRKQERAEIEASIPKEDWIHGDPLSALSTSMMGTRLAAIRQGFVESVRAPDQQGAPERFDRVQFVRDGVSMAAYESRYSSWSNTPLNERGPDLAFHLHPYWRVRAEVASTSTFAIHAKAPPLTWHLKPGEDPVPSSFEDTFEIHDASGWVRSHFPEALRARMLQRPAFYVRCLHGRVECLWPRHVVGVTHSRFEDAAFIVATLVRLLEKLPREQVS</sequence>
<keyword evidence="1" id="KW-0812">Transmembrane</keyword>
<reference evidence="2 3" key="1">
    <citation type="journal article" date="2016" name="PLoS ONE">
        <title>Complete Genome Sequence and Comparative Genomics of a Novel Myxobacterium Myxococcus hansupus.</title>
        <authorList>
            <person name="Sharma G."/>
            <person name="Narwani T."/>
            <person name="Subramanian S."/>
        </authorList>
    </citation>
    <scope>NUCLEOTIDE SEQUENCE [LARGE SCALE GENOMIC DNA]</scope>
    <source>
        <strain evidence="3">mixupus</strain>
    </source>
</reference>
<dbReference type="RefSeq" id="WP_002639590.1">
    <property type="nucleotide sequence ID" value="NZ_CP012109.1"/>
</dbReference>
<dbReference type="STRING" id="1297742.A176_003110"/>
<proteinExistence type="predicted"/>
<gene>
    <name evidence="2" type="ORF">A176_003110</name>
</gene>
<dbReference type="Proteomes" id="UP000009026">
    <property type="component" value="Chromosome"/>
</dbReference>
<evidence type="ECO:0008006" key="4">
    <source>
        <dbReference type="Google" id="ProtNLM"/>
    </source>
</evidence>
<evidence type="ECO:0000313" key="3">
    <source>
        <dbReference type="Proteomes" id="UP000009026"/>
    </source>
</evidence>
<dbReference type="AlphaFoldDB" id="A0A0H4WX53"/>
<keyword evidence="1" id="KW-0472">Membrane</keyword>
<dbReference type="EMBL" id="CP012109">
    <property type="protein sequence ID" value="AKQ66198.1"/>
    <property type="molecule type" value="Genomic_DNA"/>
</dbReference>
<evidence type="ECO:0000256" key="1">
    <source>
        <dbReference type="SAM" id="Phobius"/>
    </source>
</evidence>
<dbReference type="OrthoDB" id="9794568at2"/>